<reference evidence="3 4" key="1">
    <citation type="journal article" date="2012" name="BMC Genomics">
        <title>Genome analysis of a simultaneously predatory and prey-independent, novel Bdellovibrio bacteriovorus from the River Tiber, supports in silico predictions of both ancient and recent lateral gene transfer from diverse bacteria.</title>
        <authorList>
            <person name="Hobley L."/>
            <person name="Lerner T.R."/>
            <person name="Williams L.E."/>
            <person name="Lambert C."/>
            <person name="Till R."/>
            <person name="Milner D.S."/>
            <person name="Basford S.M."/>
            <person name="Capeness M.J."/>
            <person name="Fenton A.K."/>
            <person name="Atterbury R.J."/>
            <person name="Harris M.A."/>
            <person name="Sockett R.E."/>
        </authorList>
    </citation>
    <scope>NUCLEOTIDE SEQUENCE [LARGE SCALE GENOMIC DNA]</scope>
    <source>
        <strain evidence="3 4">Tiberius</strain>
    </source>
</reference>
<keyword evidence="2" id="KW-0732">Signal</keyword>
<dbReference type="RefSeq" id="WP_015090356.1">
    <property type="nucleotide sequence ID" value="NC_019567.1"/>
</dbReference>
<feature type="chain" id="PRO_5003913878" description="Lipoprotein" evidence="2">
    <location>
        <begin position="24"/>
        <end position="353"/>
    </location>
</feature>
<dbReference type="HOGENOM" id="CLU_784494_0_0_7"/>
<name>K7YW23_BDEBC</name>
<dbReference type="Proteomes" id="UP000010074">
    <property type="component" value="Chromosome"/>
</dbReference>
<proteinExistence type="predicted"/>
<gene>
    <name evidence="3" type="ORF">Bdt_1191</name>
</gene>
<dbReference type="EMBL" id="CP002930">
    <property type="protein sequence ID" value="AFY00890.1"/>
    <property type="molecule type" value="Genomic_DNA"/>
</dbReference>
<evidence type="ECO:0000256" key="2">
    <source>
        <dbReference type="SAM" id="SignalP"/>
    </source>
</evidence>
<evidence type="ECO:0000313" key="3">
    <source>
        <dbReference type="EMBL" id="AFY00890.1"/>
    </source>
</evidence>
<feature type="compositionally biased region" description="Polar residues" evidence="1">
    <location>
        <begin position="38"/>
        <end position="56"/>
    </location>
</feature>
<feature type="signal peptide" evidence="2">
    <location>
        <begin position="1"/>
        <end position="23"/>
    </location>
</feature>
<accession>K7YW23</accession>
<dbReference type="PATRIC" id="fig|1069642.3.peg.1175"/>
<feature type="region of interest" description="Disordered" evidence="1">
    <location>
        <begin position="32"/>
        <end position="56"/>
    </location>
</feature>
<dbReference type="AlphaFoldDB" id="K7YW23"/>
<evidence type="ECO:0000313" key="4">
    <source>
        <dbReference type="Proteomes" id="UP000010074"/>
    </source>
</evidence>
<evidence type="ECO:0000256" key="1">
    <source>
        <dbReference type="SAM" id="MobiDB-lite"/>
    </source>
</evidence>
<protein>
    <recommendedName>
        <fullName evidence="5">Lipoprotein</fullName>
    </recommendedName>
</protein>
<evidence type="ECO:0008006" key="5">
    <source>
        <dbReference type="Google" id="ProtNLM"/>
    </source>
</evidence>
<dbReference type="PROSITE" id="PS51257">
    <property type="entry name" value="PROKAR_LIPOPROTEIN"/>
    <property type="match status" value="1"/>
</dbReference>
<organism evidence="3 4">
    <name type="scientific">Bdellovibrio bacteriovorus str. Tiberius</name>
    <dbReference type="NCBI Taxonomy" id="1069642"/>
    <lineage>
        <taxon>Bacteria</taxon>
        <taxon>Pseudomonadati</taxon>
        <taxon>Bdellovibrionota</taxon>
        <taxon>Bdellovibrionia</taxon>
        <taxon>Bdellovibrionales</taxon>
        <taxon>Pseudobdellovibrionaceae</taxon>
        <taxon>Bdellovibrio</taxon>
    </lineage>
</organism>
<dbReference type="KEGG" id="bbat:Bdt_1191"/>
<sequence length="353" mass="37992">MNMRLNMLLVPVLTLLLQGCLSAGGGGSAEIVPLKPPTSGTDDNGSTEPNVPGTSLNGSVFDENFHAYTRPFGSNYYLHISTLNPTIIGYANEETVLVMRTGTTVFNAQTDSIETASGRVCHIVGTIPAYGDPGSVELLCKFDKLPVHPVFGPNGIHEFTETSETLYYKRNGVQALQRNLGQIYFINRGKLQLEVVNSNVTDLWINTSGPTEGKVCEGIIPDCGKEIKVTNISGFASSGFRAAGIRGLGTCATQGFEKSGSATHLNAMESFEGSSTLADMEVYVELEPGQSCTFIARGSYKTENIPATFVQLLMVDRVSFQSPELTVLHSADYSVTAAANIGMWKPFLYSTKE</sequence>